<dbReference type="PANTHER" id="PTHR46271:SF4">
    <property type="entry name" value="HOMEOBOX PROTEIN, PUTATIVE-RELATED"/>
    <property type="match status" value="1"/>
</dbReference>
<dbReference type="AlphaFoldDB" id="A0A3S3P4H7"/>
<feature type="region of interest" description="Disordered" evidence="10">
    <location>
        <begin position="167"/>
        <end position="188"/>
    </location>
</feature>
<comment type="subcellular location">
    <subcellularLocation>
        <location evidence="1 8 9">Nucleus</location>
    </subcellularLocation>
</comment>
<keyword evidence="6" id="KW-0804">Transcription</keyword>
<dbReference type="SUPFAM" id="SSF46689">
    <property type="entry name" value="Homeodomain-like"/>
    <property type="match status" value="1"/>
</dbReference>
<evidence type="ECO:0000256" key="3">
    <source>
        <dbReference type="ARBA" id="ARBA00023015"/>
    </source>
</evidence>
<dbReference type="STRING" id="1965070.A0A3S3P4H7"/>
<evidence type="ECO:0000256" key="7">
    <source>
        <dbReference type="ARBA" id="ARBA00023242"/>
    </source>
</evidence>
<feature type="compositionally biased region" description="Polar residues" evidence="10">
    <location>
        <begin position="42"/>
        <end position="65"/>
    </location>
</feature>
<comment type="similarity">
    <text evidence="2">Belongs to the paired homeobox family. Bicoid subfamily.</text>
</comment>
<dbReference type="InterPro" id="IPR009057">
    <property type="entry name" value="Homeodomain-like_sf"/>
</dbReference>
<protein>
    <submittedName>
        <fullName evidence="13">Retinal homeobox protein Rx1-like protein</fullName>
    </submittedName>
</protein>
<proteinExistence type="inferred from homology"/>
<organism evidence="13 14">
    <name type="scientific">Dinothrombium tinctorium</name>
    <dbReference type="NCBI Taxonomy" id="1965070"/>
    <lineage>
        <taxon>Eukaryota</taxon>
        <taxon>Metazoa</taxon>
        <taxon>Ecdysozoa</taxon>
        <taxon>Arthropoda</taxon>
        <taxon>Chelicerata</taxon>
        <taxon>Arachnida</taxon>
        <taxon>Acari</taxon>
        <taxon>Acariformes</taxon>
        <taxon>Trombidiformes</taxon>
        <taxon>Prostigmata</taxon>
        <taxon>Anystina</taxon>
        <taxon>Parasitengona</taxon>
        <taxon>Trombidioidea</taxon>
        <taxon>Trombidiidae</taxon>
        <taxon>Dinothrombium</taxon>
    </lineage>
</organism>
<evidence type="ECO:0000259" key="12">
    <source>
        <dbReference type="PROSITE" id="PS50803"/>
    </source>
</evidence>
<dbReference type="PROSITE" id="PS00027">
    <property type="entry name" value="HOMEOBOX_1"/>
    <property type="match status" value="1"/>
</dbReference>
<dbReference type="GO" id="GO:0000978">
    <property type="term" value="F:RNA polymerase II cis-regulatory region sequence-specific DNA binding"/>
    <property type="evidence" value="ECO:0007669"/>
    <property type="project" value="TreeGrafter"/>
</dbReference>
<name>A0A3S3P4H7_9ACAR</name>
<evidence type="ECO:0000256" key="8">
    <source>
        <dbReference type="PROSITE-ProRule" id="PRU00108"/>
    </source>
</evidence>
<evidence type="ECO:0000256" key="5">
    <source>
        <dbReference type="ARBA" id="ARBA00023155"/>
    </source>
</evidence>
<dbReference type="CDD" id="cd00086">
    <property type="entry name" value="homeodomain"/>
    <property type="match status" value="1"/>
</dbReference>
<dbReference type="OrthoDB" id="6159439at2759"/>
<dbReference type="GO" id="GO:0000981">
    <property type="term" value="F:DNA-binding transcription factor activity, RNA polymerase II-specific"/>
    <property type="evidence" value="ECO:0007669"/>
    <property type="project" value="InterPro"/>
</dbReference>
<keyword evidence="3" id="KW-0805">Transcription regulation</keyword>
<feature type="region of interest" description="Disordered" evidence="10">
    <location>
        <begin position="26"/>
        <end position="100"/>
    </location>
</feature>
<dbReference type="Proteomes" id="UP000285301">
    <property type="component" value="Unassembled WGS sequence"/>
</dbReference>
<dbReference type="InterPro" id="IPR017970">
    <property type="entry name" value="Homeobox_CS"/>
</dbReference>
<gene>
    <name evidence="13" type="ORF">B4U79_09813</name>
</gene>
<evidence type="ECO:0000259" key="11">
    <source>
        <dbReference type="PROSITE" id="PS50071"/>
    </source>
</evidence>
<evidence type="ECO:0000313" key="14">
    <source>
        <dbReference type="Proteomes" id="UP000285301"/>
    </source>
</evidence>
<evidence type="ECO:0000256" key="2">
    <source>
        <dbReference type="ARBA" id="ARBA00006503"/>
    </source>
</evidence>
<feature type="domain" description="Homeobox" evidence="11">
    <location>
        <begin position="93"/>
        <end position="153"/>
    </location>
</feature>
<sequence>NSTHKNSKHSIDAILGLESSAQFNDNSNNLSNLDNSQNIDNPSDNSDGAITGNRCPQTYPSSPLIYSQDDDDSSGNDCTAFSQSGHNSSAGKKKHRRNRTTFTTYQIHELERAFEKSHYPDVYSREDLAIKVNLPEVRVQVWFQNRRAKWRRQEKLENQSMFRNINHQPAPAYCRSSPTTLSSLSKSRDSPPLLAPNLAINSGFCASPSMLQANSTQFAFNKWLASSSHSSSSSAPLGAFYLPMGISNFVPQQNASSTAASMYPNCFITTPPVETNLISQSNDLEPINGGSGKLAATVQQIISPLNLSVNGSALDSGRSKETRNLSKLLAKGQCEAISGNSVASAAATAQIEVANKDDQRTTSIATLRMKAKEHVELITKALAVRLN</sequence>
<keyword evidence="4 8" id="KW-0238">DNA-binding</keyword>
<dbReference type="PROSITE" id="PS50803">
    <property type="entry name" value="OAR"/>
    <property type="match status" value="1"/>
</dbReference>
<evidence type="ECO:0000256" key="9">
    <source>
        <dbReference type="RuleBase" id="RU000682"/>
    </source>
</evidence>
<evidence type="ECO:0000313" key="13">
    <source>
        <dbReference type="EMBL" id="RWS04949.1"/>
    </source>
</evidence>
<dbReference type="Pfam" id="PF03826">
    <property type="entry name" value="OAR"/>
    <property type="match status" value="1"/>
</dbReference>
<feature type="DNA-binding region" description="Homeobox" evidence="8">
    <location>
        <begin position="95"/>
        <end position="154"/>
    </location>
</feature>
<dbReference type="InterPro" id="IPR043562">
    <property type="entry name" value="RAX/RAX2"/>
</dbReference>
<keyword evidence="5 8" id="KW-0371">Homeobox</keyword>
<evidence type="ECO:0000256" key="10">
    <source>
        <dbReference type="SAM" id="MobiDB-lite"/>
    </source>
</evidence>
<evidence type="ECO:0000256" key="1">
    <source>
        <dbReference type="ARBA" id="ARBA00004123"/>
    </source>
</evidence>
<accession>A0A3S3P4H7</accession>
<evidence type="ECO:0000256" key="4">
    <source>
        <dbReference type="ARBA" id="ARBA00023125"/>
    </source>
</evidence>
<dbReference type="InterPro" id="IPR003654">
    <property type="entry name" value="OAR_dom"/>
</dbReference>
<feature type="compositionally biased region" description="Low complexity" evidence="10">
    <location>
        <begin position="176"/>
        <end position="185"/>
    </location>
</feature>
<keyword evidence="7 8" id="KW-0539">Nucleus</keyword>
<dbReference type="FunFam" id="1.10.10.60:FF:000071">
    <property type="entry name" value="Retinal homeobox gene 2"/>
    <property type="match status" value="1"/>
</dbReference>
<dbReference type="PROSITE" id="PS50071">
    <property type="entry name" value="HOMEOBOX_2"/>
    <property type="match status" value="1"/>
</dbReference>
<dbReference type="PANTHER" id="PTHR46271">
    <property type="entry name" value="HOMEOBOX PROTEIN, PUTATIVE-RELATED"/>
    <property type="match status" value="1"/>
</dbReference>
<reference evidence="13 14" key="1">
    <citation type="journal article" date="2018" name="Gigascience">
        <title>Genomes of trombidid mites reveal novel predicted allergens and laterally-transferred genes associated with secondary metabolism.</title>
        <authorList>
            <person name="Dong X."/>
            <person name="Chaisiri K."/>
            <person name="Xia D."/>
            <person name="Armstrong S.D."/>
            <person name="Fang Y."/>
            <person name="Donnelly M.J."/>
            <person name="Kadowaki T."/>
            <person name="McGarry J.W."/>
            <person name="Darby A.C."/>
            <person name="Makepeace B.L."/>
        </authorList>
    </citation>
    <scope>NUCLEOTIDE SEQUENCE [LARGE SCALE GENOMIC DNA]</scope>
    <source>
        <strain evidence="13">UoL-WK</strain>
    </source>
</reference>
<feature type="compositionally biased region" description="Low complexity" evidence="10">
    <location>
        <begin position="26"/>
        <end position="41"/>
    </location>
</feature>
<dbReference type="GO" id="GO:0045944">
    <property type="term" value="P:positive regulation of transcription by RNA polymerase II"/>
    <property type="evidence" value="ECO:0007669"/>
    <property type="project" value="InterPro"/>
</dbReference>
<dbReference type="Pfam" id="PF00046">
    <property type="entry name" value="Homeodomain"/>
    <property type="match status" value="1"/>
</dbReference>
<feature type="compositionally biased region" description="Polar residues" evidence="10">
    <location>
        <begin position="75"/>
        <end position="90"/>
    </location>
</feature>
<feature type="non-terminal residue" evidence="13">
    <location>
        <position position="1"/>
    </location>
</feature>
<dbReference type="Gene3D" id="1.10.10.60">
    <property type="entry name" value="Homeodomain-like"/>
    <property type="match status" value="1"/>
</dbReference>
<comment type="caution">
    <text evidence="13">The sequence shown here is derived from an EMBL/GenBank/DDBJ whole genome shotgun (WGS) entry which is preliminary data.</text>
</comment>
<dbReference type="EMBL" id="NCKU01005155">
    <property type="protein sequence ID" value="RWS04949.1"/>
    <property type="molecule type" value="Genomic_DNA"/>
</dbReference>
<dbReference type="InterPro" id="IPR001356">
    <property type="entry name" value="HD"/>
</dbReference>
<keyword evidence="14" id="KW-1185">Reference proteome</keyword>
<dbReference type="GO" id="GO:0005634">
    <property type="term" value="C:nucleus"/>
    <property type="evidence" value="ECO:0007669"/>
    <property type="project" value="UniProtKB-SubCell"/>
</dbReference>
<evidence type="ECO:0000256" key="6">
    <source>
        <dbReference type="ARBA" id="ARBA00023163"/>
    </source>
</evidence>
<dbReference type="SMART" id="SM00389">
    <property type="entry name" value="HOX"/>
    <property type="match status" value="1"/>
</dbReference>
<feature type="domain" description="OAR" evidence="12">
    <location>
        <begin position="362"/>
        <end position="375"/>
    </location>
</feature>